<evidence type="ECO:0000313" key="13">
    <source>
        <dbReference type="EMBL" id="MDL2401008.1"/>
    </source>
</evidence>
<keyword evidence="7" id="KW-0548">Nucleotidyltransferase</keyword>
<dbReference type="CDD" id="cd02064">
    <property type="entry name" value="FAD_synthetase_N"/>
    <property type="match status" value="1"/>
</dbReference>
<comment type="caution">
    <text evidence="13">The sequence shown here is derived from an EMBL/GenBank/DDBJ whole genome shotgun (WGS) entry which is preliminary data.</text>
</comment>
<feature type="domain" description="FAD synthetase" evidence="12">
    <location>
        <begin position="21"/>
        <end position="162"/>
    </location>
</feature>
<dbReference type="Gene3D" id="3.40.50.620">
    <property type="entry name" value="HUPs"/>
    <property type="match status" value="1"/>
</dbReference>
<dbReference type="PANTHER" id="PTHR22749">
    <property type="entry name" value="RIBOFLAVIN KINASE/FMN ADENYLYLTRANSFERASE"/>
    <property type="match status" value="1"/>
</dbReference>
<comment type="catalytic activity">
    <reaction evidence="11">
        <text>FMN + ATP + H(+) = FAD + diphosphate</text>
        <dbReference type="Rhea" id="RHEA:17237"/>
        <dbReference type="ChEBI" id="CHEBI:15378"/>
        <dbReference type="ChEBI" id="CHEBI:30616"/>
        <dbReference type="ChEBI" id="CHEBI:33019"/>
        <dbReference type="ChEBI" id="CHEBI:57692"/>
        <dbReference type="ChEBI" id="CHEBI:58210"/>
        <dbReference type="EC" id="2.7.7.2"/>
    </reaction>
</comment>
<comment type="similarity">
    <text evidence="2">Belongs to the RibF family.</text>
</comment>
<name>A0ABT7JXD5_9HYPH</name>
<keyword evidence="4" id="KW-0285">Flavoprotein</keyword>
<evidence type="ECO:0000313" key="14">
    <source>
        <dbReference type="Proteomes" id="UP001172645"/>
    </source>
</evidence>
<evidence type="ECO:0000256" key="8">
    <source>
        <dbReference type="ARBA" id="ARBA00022741"/>
    </source>
</evidence>
<dbReference type="RefSeq" id="WP_285870177.1">
    <property type="nucleotide sequence ID" value="NZ_JARFYM010000015.1"/>
</dbReference>
<keyword evidence="5" id="KW-0288">FMN</keyword>
<evidence type="ECO:0000256" key="5">
    <source>
        <dbReference type="ARBA" id="ARBA00022643"/>
    </source>
</evidence>
<organism evidence="13 14">
    <name type="scientific">Rhizobium mayense</name>
    <dbReference type="NCBI Taxonomy" id="1312184"/>
    <lineage>
        <taxon>Bacteria</taxon>
        <taxon>Pseudomonadati</taxon>
        <taxon>Pseudomonadota</taxon>
        <taxon>Alphaproteobacteria</taxon>
        <taxon>Hyphomicrobiales</taxon>
        <taxon>Rhizobiaceae</taxon>
        <taxon>Rhizobium/Agrobacterium group</taxon>
        <taxon>Rhizobium</taxon>
    </lineage>
</organism>
<dbReference type="Pfam" id="PF06574">
    <property type="entry name" value="FAD_syn"/>
    <property type="match status" value="1"/>
</dbReference>
<gene>
    <name evidence="13" type="ORF">PY649_19050</name>
</gene>
<sequence>MDHRPCIQTLVHDDNVLRLSASALTIGAFDGVHSGHQALIRTAVRSARTLGVPSVVYTFDPPPKALLCGVRPLTSIEYKVARISTLDPDYIIVARFDTAYRARTAADFIGEVNRLAPQVIWIGADFRFGACKSGNPDLLASYFDTKIFPAVCCEAGEIVSSTRIRALKAAGRFSEAERLEGWSSLLPVQRSHDNGGCHVYA</sequence>
<evidence type="ECO:0000256" key="1">
    <source>
        <dbReference type="ARBA" id="ARBA00004726"/>
    </source>
</evidence>
<comment type="pathway">
    <text evidence="1">Cofactor biosynthesis; FAD biosynthesis; FAD from FMN: step 1/1.</text>
</comment>
<evidence type="ECO:0000256" key="11">
    <source>
        <dbReference type="ARBA" id="ARBA00049494"/>
    </source>
</evidence>
<dbReference type="InterPro" id="IPR023468">
    <property type="entry name" value="Riboflavin_kinase"/>
</dbReference>
<protein>
    <recommendedName>
        <fullName evidence="3">FAD synthase</fullName>
        <ecNumber evidence="3">2.7.7.2</ecNumber>
    </recommendedName>
</protein>
<dbReference type="SUPFAM" id="SSF52374">
    <property type="entry name" value="Nucleotidylyl transferase"/>
    <property type="match status" value="1"/>
</dbReference>
<accession>A0ABT7JXD5</accession>
<reference evidence="13" key="1">
    <citation type="submission" date="2023-06" db="EMBL/GenBank/DDBJ databases">
        <title>Phylogenetic Diversity of Rhizobium strains.</title>
        <authorList>
            <person name="Moura F.T."/>
            <person name="Helene L.C.F."/>
            <person name="Hungria M."/>
        </authorList>
    </citation>
    <scope>NUCLEOTIDE SEQUENCE</scope>
    <source>
        <strain evidence="13">CCGE526</strain>
    </source>
</reference>
<dbReference type="EMBL" id="JARFYM010000015">
    <property type="protein sequence ID" value="MDL2401008.1"/>
    <property type="molecule type" value="Genomic_DNA"/>
</dbReference>
<evidence type="ECO:0000256" key="4">
    <source>
        <dbReference type="ARBA" id="ARBA00022630"/>
    </source>
</evidence>
<dbReference type="InterPro" id="IPR014729">
    <property type="entry name" value="Rossmann-like_a/b/a_fold"/>
</dbReference>
<dbReference type="EC" id="2.7.7.2" evidence="3"/>
<dbReference type="InterPro" id="IPR015864">
    <property type="entry name" value="FAD_synthase"/>
</dbReference>
<evidence type="ECO:0000256" key="10">
    <source>
        <dbReference type="ARBA" id="ARBA00022840"/>
    </source>
</evidence>
<dbReference type="PANTHER" id="PTHR22749:SF6">
    <property type="entry name" value="RIBOFLAVIN KINASE"/>
    <property type="match status" value="1"/>
</dbReference>
<evidence type="ECO:0000256" key="9">
    <source>
        <dbReference type="ARBA" id="ARBA00022827"/>
    </source>
</evidence>
<dbReference type="Proteomes" id="UP001172645">
    <property type="component" value="Unassembled WGS sequence"/>
</dbReference>
<evidence type="ECO:0000256" key="7">
    <source>
        <dbReference type="ARBA" id="ARBA00022695"/>
    </source>
</evidence>
<keyword evidence="14" id="KW-1185">Reference proteome</keyword>
<keyword evidence="10" id="KW-0067">ATP-binding</keyword>
<proteinExistence type="inferred from homology"/>
<evidence type="ECO:0000259" key="12">
    <source>
        <dbReference type="Pfam" id="PF06574"/>
    </source>
</evidence>
<evidence type="ECO:0000256" key="2">
    <source>
        <dbReference type="ARBA" id="ARBA00010214"/>
    </source>
</evidence>
<keyword evidence="6" id="KW-0808">Transferase</keyword>
<evidence type="ECO:0000256" key="6">
    <source>
        <dbReference type="ARBA" id="ARBA00022679"/>
    </source>
</evidence>
<keyword evidence="9" id="KW-0274">FAD</keyword>
<keyword evidence="8" id="KW-0547">Nucleotide-binding</keyword>
<evidence type="ECO:0000256" key="3">
    <source>
        <dbReference type="ARBA" id="ARBA00012393"/>
    </source>
</evidence>